<sequence>MLKVIEQHQTLDFRSKATNFQFSFKASPQPEMPNAVSESSPVQPLSSLMDYSSDSDSDDPNCNAAPSSPILNGSKQKLGNLDTTPLSSKKPKVIGTTTKALTAAKAGEEESPLLQYFKKESLAEQQLHLKQEAEVKKELQDARMAEAKARNWRKKLKKKEDERLWQQKSCAKKQNCEIEEDL</sequence>
<name>A0ABR2Z7T1_9AGAR</name>
<dbReference type="EMBL" id="JBBXMP010000761">
    <property type="protein sequence ID" value="KAL0056999.1"/>
    <property type="molecule type" value="Genomic_DNA"/>
</dbReference>
<organism evidence="3 4">
    <name type="scientific">Marasmius tenuissimus</name>
    <dbReference type="NCBI Taxonomy" id="585030"/>
    <lineage>
        <taxon>Eukaryota</taxon>
        <taxon>Fungi</taxon>
        <taxon>Dikarya</taxon>
        <taxon>Basidiomycota</taxon>
        <taxon>Agaricomycotina</taxon>
        <taxon>Agaricomycetes</taxon>
        <taxon>Agaricomycetidae</taxon>
        <taxon>Agaricales</taxon>
        <taxon>Marasmiineae</taxon>
        <taxon>Marasmiaceae</taxon>
        <taxon>Marasmius</taxon>
    </lineage>
</organism>
<evidence type="ECO:0000313" key="4">
    <source>
        <dbReference type="Proteomes" id="UP001437256"/>
    </source>
</evidence>
<reference evidence="3 4" key="1">
    <citation type="submission" date="2024-05" db="EMBL/GenBank/DDBJ databases">
        <title>A draft genome resource for the thread blight pathogen Marasmius tenuissimus strain MS-2.</title>
        <authorList>
            <person name="Yulfo-Soto G.E."/>
            <person name="Baruah I.K."/>
            <person name="Amoako-Attah I."/>
            <person name="Bukari Y."/>
            <person name="Meinhardt L.W."/>
            <person name="Bailey B.A."/>
            <person name="Cohen S.P."/>
        </authorList>
    </citation>
    <scope>NUCLEOTIDE SEQUENCE [LARGE SCALE GENOMIC DNA]</scope>
    <source>
        <strain evidence="3 4">MS-2</strain>
    </source>
</reference>
<protein>
    <submittedName>
        <fullName evidence="3">Uncharacterized protein</fullName>
    </submittedName>
</protein>
<proteinExistence type="predicted"/>
<gene>
    <name evidence="3" type="ORF">AAF712_016383</name>
</gene>
<keyword evidence="4" id="KW-1185">Reference proteome</keyword>
<keyword evidence="1" id="KW-0175">Coiled coil</keyword>
<evidence type="ECO:0000256" key="2">
    <source>
        <dbReference type="SAM" id="MobiDB-lite"/>
    </source>
</evidence>
<feature type="compositionally biased region" description="Polar residues" evidence="2">
    <location>
        <begin position="36"/>
        <end position="45"/>
    </location>
</feature>
<evidence type="ECO:0000256" key="1">
    <source>
        <dbReference type="SAM" id="Coils"/>
    </source>
</evidence>
<evidence type="ECO:0000313" key="3">
    <source>
        <dbReference type="EMBL" id="KAL0056999.1"/>
    </source>
</evidence>
<dbReference type="Proteomes" id="UP001437256">
    <property type="component" value="Unassembled WGS sequence"/>
</dbReference>
<feature type="region of interest" description="Disordered" evidence="2">
    <location>
        <begin position="24"/>
        <end position="91"/>
    </location>
</feature>
<comment type="caution">
    <text evidence="3">The sequence shown here is derived from an EMBL/GenBank/DDBJ whole genome shotgun (WGS) entry which is preliminary data.</text>
</comment>
<feature type="coiled-coil region" evidence="1">
    <location>
        <begin position="122"/>
        <end position="162"/>
    </location>
</feature>
<feature type="compositionally biased region" description="Polar residues" evidence="2">
    <location>
        <begin position="64"/>
        <end position="87"/>
    </location>
</feature>
<accession>A0ABR2Z7T1</accession>